<dbReference type="SUPFAM" id="SSF48029">
    <property type="entry name" value="FliG"/>
    <property type="match status" value="1"/>
</dbReference>
<dbReference type="Gene3D" id="1.10.220.30">
    <property type="match status" value="2"/>
</dbReference>
<dbReference type="GO" id="GO:0006935">
    <property type="term" value="P:chemotaxis"/>
    <property type="evidence" value="ECO:0007669"/>
    <property type="project" value="InterPro"/>
</dbReference>
<keyword evidence="4" id="KW-0969">Cilium</keyword>
<dbReference type="GO" id="GO:0003774">
    <property type="term" value="F:cytoskeletal motor activity"/>
    <property type="evidence" value="ECO:0007669"/>
    <property type="project" value="InterPro"/>
</dbReference>
<dbReference type="Pfam" id="PF01514">
    <property type="entry name" value="YscJ_FliF"/>
    <property type="match status" value="1"/>
</dbReference>
<organism evidence="4 5">
    <name type="scientific">Maioricimonas rarisocia</name>
    <dbReference type="NCBI Taxonomy" id="2528026"/>
    <lineage>
        <taxon>Bacteria</taxon>
        <taxon>Pseudomonadati</taxon>
        <taxon>Planctomycetota</taxon>
        <taxon>Planctomycetia</taxon>
        <taxon>Planctomycetales</taxon>
        <taxon>Planctomycetaceae</taxon>
        <taxon>Maioricimonas</taxon>
    </lineage>
</organism>
<evidence type="ECO:0000259" key="3">
    <source>
        <dbReference type="Pfam" id="PF01706"/>
    </source>
</evidence>
<feature type="domain" description="Flagellar motor switch protein FliG C-terminal" evidence="3">
    <location>
        <begin position="585"/>
        <end position="668"/>
    </location>
</feature>
<dbReference type="PANTHER" id="PTHR30534">
    <property type="entry name" value="FLAGELLAR MOTOR SWITCH PROTEIN FLIG"/>
    <property type="match status" value="1"/>
</dbReference>
<evidence type="ECO:0000313" key="5">
    <source>
        <dbReference type="Proteomes" id="UP000320496"/>
    </source>
</evidence>
<dbReference type="InterPro" id="IPR000090">
    <property type="entry name" value="Flg_Motor_Flig"/>
</dbReference>
<dbReference type="InterPro" id="IPR045851">
    <property type="entry name" value="AMP-bd_C_sf"/>
</dbReference>
<sequence length="674" mass="72773">MDNLRAFRGRVSDWNARVGQGRLLPVVAAVAVAGPLMWLAARSGEADRVPVLSGKRWTTEQVAAMTSRLRSAGLDDFEQAGGQILVSAERLPKYEEVLGQPETRVAHWAQTWEEARGRLNLLSGRRDEETAEEIARARLLSELLSQMPDIDFADVVWDEDTATGWRRPEKARATVYLKPKPGRRITLELVHSVRLAVAGSRRNLDPSDIVVMDLDGMITYDESTLAPTGSGTGPHLSHLAAVYRQQIVSALADLAPTDVVVRAISSSRPQPQPSFAQSPPLAATTHTALRPAGRQGGPNTRLDLTAAEVKGAETVVAPVATLPRGAEDPVASGDPLPQLYVTVDLPSFETVAGGAFPSAETLQAEVVRRIQDLLLPSAAEGVHLAGLDVDVMPPLPVEVTPPPPSTVAGMTSLLEQIPEKAWVVIVAASLFCAAVWQLGRRRTDRKPRRASRHHGHASTGPRDAREEEAFAFLLGNERASEWLPHEDPQDLAVVLLSLGPEAAERFLARLPDDLKVALLEMVGAQTVPPDAATIERVAGRLAQRAAAQPAAAATSAVSEPVSSYHNRLPRETVPETLGAANWVTSFEEIVRLDLASLRGLYETAGADVWAMALLGASDRVKRAVMRSLTEPQRDELSRRIAEPQPTRLRDIDEAQQQIVSLVGRTSAATETVLS</sequence>
<keyword evidence="4" id="KW-0282">Flagellum</keyword>
<dbReference type="PANTHER" id="PTHR30534:SF0">
    <property type="entry name" value="FLAGELLAR MOTOR SWITCH PROTEIN FLIG"/>
    <property type="match status" value="1"/>
</dbReference>
<dbReference type="AlphaFoldDB" id="A0A517ZE13"/>
<dbReference type="GO" id="GO:0071973">
    <property type="term" value="P:bacterial-type flagellum-dependent cell motility"/>
    <property type="evidence" value="ECO:0007669"/>
    <property type="project" value="InterPro"/>
</dbReference>
<dbReference type="EMBL" id="CP036275">
    <property type="protein sequence ID" value="QDU40695.1"/>
    <property type="molecule type" value="Genomic_DNA"/>
</dbReference>
<proteinExistence type="predicted"/>
<dbReference type="InterPro" id="IPR011002">
    <property type="entry name" value="FliG_a-hlx"/>
</dbReference>
<reference evidence="4 5" key="1">
    <citation type="submission" date="2019-02" db="EMBL/GenBank/DDBJ databases">
        <title>Deep-cultivation of Planctomycetes and their phenomic and genomic characterization uncovers novel biology.</title>
        <authorList>
            <person name="Wiegand S."/>
            <person name="Jogler M."/>
            <person name="Boedeker C."/>
            <person name="Pinto D."/>
            <person name="Vollmers J."/>
            <person name="Rivas-Marin E."/>
            <person name="Kohn T."/>
            <person name="Peeters S.H."/>
            <person name="Heuer A."/>
            <person name="Rast P."/>
            <person name="Oberbeckmann S."/>
            <person name="Bunk B."/>
            <person name="Jeske O."/>
            <person name="Meyerdierks A."/>
            <person name="Storesund J.E."/>
            <person name="Kallscheuer N."/>
            <person name="Luecker S."/>
            <person name="Lage O.M."/>
            <person name="Pohl T."/>
            <person name="Merkel B.J."/>
            <person name="Hornburger P."/>
            <person name="Mueller R.-W."/>
            <person name="Bruemmer F."/>
            <person name="Labrenz M."/>
            <person name="Spormann A.M."/>
            <person name="Op den Camp H."/>
            <person name="Overmann J."/>
            <person name="Amann R."/>
            <person name="Jetten M.S.M."/>
            <person name="Mascher T."/>
            <person name="Medema M.H."/>
            <person name="Devos D.P."/>
            <person name="Kaster A.-K."/>
            <person name="Ovreas L."/>
            <person name="Rohde M."/>
            <person name="Galperin M.Y."/>
            <person name="Jogler C."/>
        </authorList>
    </citation>
    <scope>NUCLEOTIDE SEQUENCE [LARGE SCALE GENOMIC DNA]</scope>
    <source>
        <strain evidence="4 5">Mal4</strain>
    </source>
</reference>
<feature type="region of interest" description="Disordered" evidence="1">
    <location>
        <begin position="443"/>
        <end position="463"/>
    </location>
</feature>
<accession>A0A517ZE13</accession>
<dbReference type="KEGG" id="mri:Mal4_50530"/>
<dbReference type="InterPro" id="IPR006182">
    <property type="entry name" value="FliF_N_dom"/>
</dbReference>
<feature type="compositionally biased region" description="Basic residues" evidence="1">
    <location>
        <begin position="443"/>
        <end position="456"/>
    </location>
</feature>
<dbReference type="GO" id="GO:0009288">
    <property type="term" value="C:bacterial-type flagellum"/>
    <property type="evidence" value="ECO:0007669"/>
    <property type="project" value="InterPro"/>
</dbReference>
<evidence type="ECO:0000256" key="1">
    <source>
        <dbReference type="SAM" id="MobiDB-lite"/>
    </source>
</evidence>
<evidence type="ECO:0000313" key="4">
    <source>
        <dbReference type="EMBL" id="QDU40695.1"/>
    </source>
</evidence>
<dbReference type="Pfam" id="PF01706">
    <property type="entry name" value="FliG_C"/>
    <property type="match status" value="1"/>
</dbReference>
<keyword evidence="4" id="KW-0966">Cell projection</keyword>
<protein>
    <submittedName>
        <fullName evidence="4">Flagellar motor switch protein FliG</fullName>
    </submittedName>
</protein>
<dbReference type="RefSeq" id="WP_145371964.1">
    <property type="nucleotide sequence ID" value="NZ_CP036275.1"/>
</dbReference>
<name>A0A517ZE13_9PLAN</name>
<dbReference type="Proteomes" id="UP000320496">
    <property type="component" value="Chromosome"/>
</dbReference>
<dbReference type="OrthoDB" id="268872at2"/>
<dbReference type="Gene3D" id="3.30.300.30">
    <property type="match status" value="1"/>
</dbReference>
<feature type="domain" description="Flagellar M-ring N-terminal" evidence="2">
    <location>
        <begin position="57"/>
        <end position="217"/>
    </location>
</feature>
<gene>
    <name evidence="4" type="primary">fliG_2</name>
    <name evidence="4" type="ORF">Mal4_50530</name>
</gene>
<keyword evidence="5" id="KW-1185">Reference proteome</keyword>
<evidence type="ECO:0000259" key="2">
    <source>
        <dbReference type="Pfam" id="PF01514"/>
    </source>
</evidence>
<dbReference type="InterPro" id="IPR023087">
    <property type="entry name" value="Flg_Motor_Flig_C"/>
</dbReference>